<dbReference type="OrthoDB" id="8678477at2"/>
<proteinExistence type="inferred from homology"/>
<dbReference type="InterPro" id="IPR006311">
    <property type="entry name" value="TAT_signal"/>
</dbReference>
<evidence type="ECO:0000256" key="1">
    <source>
        <dbReference type="ARBA" id="ARBA00006987"/>
    </source>
</evidence>
<accession>A0A437JW09</accession>
<dbReference type="AlphaFoldDB" id="A0A437JW09"/>
<dbReference type="InterPro" id="IPR042100">
    <property type="entry name" value="Bug_dom1"/>
</dbReference>
<sequence>MHQRFSPSRRTLLGWTAAAAWPLCARAQAFPTKALTMIVPYTAGGASDIAARMLDQEIGRQLGQTVIIDNVAGAGGALGVMKAVRAPADGHTLLYGSLSETLLVPLVNPKVGYSADALVPVAYTGGTPAVYVVRPDFPADDLDAFIALARRNPGRFSYGSPGIGTFQHVIGEAFKARAGVFMVHIPYRGGAQILADVIGGQIDVGITSAVNAAGFVSKGRLKAIGVTSAGRLAALGSAQPFGESVPLKGLELATWAAVFAPAGTPAAVVQQLNGAINAALMLPANVQMRARLGAELPAVMTPAQTQAFVAAERAKYASLVRTIKFE</sequence>
<feature type="chain" id="PRO_5019574146" evidence="2">
    <location>
        <begin position="30"/>
        <end position="326"/>
    </location>
</feature>
<name>A0A437JW09_9BURK</name>
<dbReference type="InterPro" id="IPR005064">
    <property type="entry name" value="BUG"/>
</dbReference>
<comment type="similarity">
    <text evidence="1">Belongs to the UPF0065 (bug) family.</text>
</comment>
<evidence type="ECO:0000313" key="3">
    <source>
        <dbReference type="EMBL" id="RVT51541.1"/>
    </source>
</evidence>
<keyword evidence="4" id="KW-1185">Reference proteome</keyword>
<evidence type="ECO:0000256" key="2">
    <source>
        <dbReference type="SAM" id="SignalP"/>
    </source>
</evidence>
<evidence type="ECO:0000313" key="4">
    <source>
        <dbReference type="Proteomes" id="UP000288178"/>
    </source>
</evidence>
<keyword evidence="2" id="KW-0732">Signal</keyword>
<dbReference type="EMBL" id="SACT01000003">
    <property type="protein sequence ID" value="RVT51541.1"/>
    <property type="molecule type" value="Genomic_DNA"/>
</dbReference>
<gene>
    <name evidence="3" type="ORF">ENE75_12020</name>
</gene>
<dbReference type="CDD" id="cd07012">
    <property type="entry name" value="PBP2_Bug_TTT"/>
    <property type="match status" value="1"/>
</dbReference>
<dbReference type="Gene3D" id="3.40.190.10">
    <property type="entry name" value="Periplasmic binding protein-like II"/>
    <property type="match status" value="1"/>
</dbReference>
<feature type="signal peptide" evidence="2">
    <location>
        <begin position="1"/>
        <end position="29"/>
    </location>
</feature>
<dbReference type="Gene3D" id="3.40.190.150">
    <property type="entry name" value="Bordetella uptake gene, domain 1"/>
    <property type="match status" value="1"/>
</dbReference>
<comment type="caution">
    <text evidence="3">The sequence shown here is derived from an EMBL/GenBank/DDBJ whole genome shotgun (WGS) entry which is preliminary data.</text>
</comment>
<dbReference type="RefSeq" id="WP_128198542.1">
    <property type="nucleotide sequence ID" value="NZ_SACT01000003.1"/>
</dbReference>
<dbReference type="Pfam" id="PF03401">
    <property type="entry name" value="TctC"/>
    <property type="match status" value="1"/>
</dbReference>
<dbReference type="PROSITE" id="PS51318">
    <property type="entry name" value="TAT"/>
    <property type="match status" value="1"/>
</dbReference>
<dbReference type="PANTHER" id="PTHR42928">
    <property type="entry name" value="TRICARBOXYLATE-BINDING PROTEIN"/>
    <property type="match status" value="1"/>
</dbReference>
<dbReference type="PANTHER" id="PTHR42928:SF5">
    <property type="entry name" value="BLR1237 PROTEIN"/>
    <property type="match status" value="1"/>
</dbReference>
<reference evidence="3 4" key="1">
    <citation type="submission" date="2019-01" db="EMBL/GenBank/DDBJ databases">
        <authorList>
            <person name="Chen W.-M."/>
        </authorList>
    </citation>
    <scope>NUCLEOTIDE SEQUENCE [LARGE SCALE GENOMIC DNA]</scope>
    <source>
        <strain evidence="3 4">ICH-3</strain>
    </source>
</reference>
<dbReference type="Proteomes" id="UP000288178">
    <property type="component" value="Unassembled WGS sequence"/>
</dbReference>
<dbReference type="SUPFAM" id="SSF53850">
    <property type="entry name" value="Periplasmic binding protein-like II"/>
    <property type="match status" value="1"/>
</dbReference>
<protein>
    <submittedName>
        <fullName evidence="3">Tripartite tricarboxylate transporter substrate binding protein</fullName>
    </submittedName>
</protein>
<dbReference type="PIRSF" id="PIRSF017082">
    <property type="entry name" value="YflP"/>
    <property type="match status" value="1"/>
</dbReference>
<organism evidence="3 4">
    <name type="scientific">Rubrivivax albus</name>
    <dbReference type="NCBI Taxonomy" id="2499835"/>
    <lineage>
        <taxon>Bacteria</taxon>
        <taxon>Pseudomonadati</taxon>
        <taxon>Pseudomonadota</taxon>
        <taxon>Betaproteobacteria</taxon>
        <taxon>Burkholderiales</taxon>
        <taxon>Sphaerotilaceae</taxon>
        <taxon>Rubrivivax</taxon>
    </lineage>
</organism>